<evidence type="ECO:0000313" key="1">
    <source>
        <dbReference type="EMBL" id="EEC16908.1"/>
    </source>
</evidence>
<dbReference type="InParanoid" id="B7QDI6"/>
<evidence type="ECO:0000313" key="2">
    <source>
        <dbReference type="EnsemblMetazoa" id="ISCW012053-PA"/>
    </source>
</evidence>
<dbReference type="VEuPathDB" id="VectorBase:ISCI012053"/>
<dbReference type="HOGENOM" id="CLU_2870102_0_0_1"/>
<accession>B7QDI6</accession>
<organism>
    <name type="scientific">Ixodes scapularis</name>
    <name type="common">Black-legged tick</name>
    <name type="synonym">Deer tick</name>
    <dbReference type="NCBI Taxonomy" id="6945"/>
    <lineage>
        <taxon>Eukaryota</taxon>
        <taxon>Metazoa</taxon>
        <taxon>Ecdysozoa</taxon>
        <taxon>Arthropoda</taxon>
        <taxon>Chelicerata</taxon>
        <taxon>Arachnida</taxon>
        <taxon>Acari</taxon>
        <taxon>Parasitiformes</taxon>
        <taxon>Ixodida</taxon>
        <taxon>Ixodoidea</taxon>
        <taxon>Ixodidae</taxon>
        <taxon>Ixodinae</taxon>
        <taxon>Ixodes</taxon>
    </lineage>
</organism>
<sequence>MNKDIVYPNFFFRFYFCLIYNKLGLVPSLPYSLAPTPLGIANMARFKKMSVEELSNGSKRAEAL</sequence>
<dbReference type="EnsemblMetazoa" id="ISCW012053-RA">
    <property type="protein sequence ID" value="ISCW012053-PA"/>
    <property type="gene ID" value="ISCW012053"/>
</dbReference>
<dbReference type="PaxDb" id="6945-B7QDI6"/>
<evidence type="ECO:0000313" key="3">
    <source>
        <dbReference type="Proteomes" id="UP000001555"/>
    </source>
</evidence>
<reference evidence="2" key="2">
    <citation type="submission" date="2020-05" db="UniProtKB">
        <authorList>
            <consortium name="EnsemblMetazoa"/>
        </authorList>
    </citation>
    <scope>IDENTIFICATION</scope>
    <source>
        <strain evidence="2">wikel</strain>
    </source>
</reference>
<dbReference type="EMBL" id="ABJB010051810">
    <property type="status" value="NOT_ANNOTATED_CDS"/>
    <property type="molecule type" value="Genomic_DNA"/>
</dbReference>
<dbReference type="Proteomes" id="UP000001555">
    <property type="component" value="Unassembled WGS sequence"/>
</dbReference>
<protein>
    <submittedName>
        <fullName evidence="1 2">Uncharacterized protein</fullName>
    </submittedName>
</protein>
<reference evidence="1 3" key="1">
    <citation type="submission" date="2008-03" db="EMBL/GenBank/DDBJ databases">
        <title>Annotation of Ixodes scapularis.</title>
        <authorList>
            <consortium name="Ixodes scapularis Genome Project Consortium"/>
            <person name="Caler E."/>
            <person name="Hannick L.I."/>
            <person name="Bidwell S."/>
            <person name="Joardar V."/>
            <person name="Thiagarajan M."/>
            <person name="Amedeo P."/>
            <person name="Galinsky K.J."/>
            <person name="Schobel S."/>
            <person name="Inman J."/>
            <person name="Hostetler J."/>
            <person name="Miller J."/>
            <person name="Hammond M."/>
            <person name="Megy K."/>
            <person name="Lawson D."/>
            <person name="Kodira C."/>
            <person name="Sutton G."/>
            <person name="Meyer J."/>
            <person name="Hill C.A."/>
            <person name="Birren B."/>
            <person name="Nene V."/>
            <person name="Collins F."/>
            <person name="Alarcon-Chaidez F."/>
            <person name="Wikel S."/>
            <person name="Strausberg R."/>
        </authorList>
    </citation>
    <scope>NUCLEOTIDE SEQUENCE [LARGE SCALE GENOMIC DNA]</scope>
    <source>
        <strain evidence="3">Wikel</strain>
        <strain evidence="1">Wikel colony</strain>
    </source>
</reference>
<dbReference type="VEuPathDB" id="VectorBase:ISCW012053"/>
<gene>
    <name evidence="1" type="ORF">IscW_ISCW012053</name>
</gene>
<proteinExistence type="predicted"/>
<dbReference type="EMBL" id="DS914101">
    <property type="protein sequence ID" value="EEC16908.1"/>
    <property type="molecule type" value="Genomic_DNA"/>
</dbReference>
<dbReference type="AlphaFoldDB" id="B7QDI6"/>
<name>B7QDI6_IXOSC</name>
<keyword evidence="3" id="KW-1185">Reference proteome</keyword>